<organism evidence="1 2">
    <name type="scientific">Smittium culicis</name>
    <dbReference type="NCBI Taxonomy" id="133412"/>
    <lineage>
        <taxon>Eukaryota</taxon>
        <taxon>Fungi</taxon>
        <taxon>Fungi incertae sedis</taxon>
        <taxon>Zoopagomycota</taxon>
        <taxon>Kickxellomycotina</taxon>
        <taxon>Harpellomycetes</taxon>
        <taxon>Harpellales</taxon>
        <taxon>Legeriomycetaceae</taxon>
        <taxon>Smittium</taxon>
    </lineage>
</organism>
<dbReference type="AlphaFoldDB" id="A0A1R1XEV8"/>
<name>A0A1R1XEV8_9FUNG</name>
<gene>
    <name evidence="1" type="ORF">AYI69_g9100</name>
</gene>
<dbReference type="EMBL" id="LSSM01005195">
    <property type="protein sequence ID" value="OMJ13170.1"/>
    <property type="molecule type" value="Genomic_DNA"/>
</dbReference>
<feature type="non-terminal residue" evidence="1">
    <location>
        <position position="47"/>
    </location>
</feature>
<dbReference type="Proteomes" id="UP000187429">
    <property type="component" value="Unassembled WGS sequence"/>
</dbReference>
<evidence type="ECO:0000313" key="2">
    <source>
        <dbReference type="Proteomes" id="UP000187429"/>
    </source>
</evidence>
<sequence length="47" mass="5429">MNNNYSVDLEAAINETKRKIWNEEKILNGAKSMRSQYTNVNVIAELD</sequence>
<keyword evidence="2" id="KW-1185">Reference proteome</keyword>
<reference evidence="2" key="1">
    <citation type="submission" date="2017-01" db="EMBL/GenBank/DDBJ databases">
        <authorList>
            <person name="Wang Y."/>
            <person name="White M."/>
            <person name="Kvist S."/>
            <person name="Moncalvo J.-M."/>
        </authorList>
    </citation>
    <scope>NUCLEOTIDE SEQUENCE [LARGE SCALE GENOMIC DNA]</scope>
    <source>
        <strain evidence="2">ID-206-W2</strain>
    </source>
</reference>
<evidence type="ECO:0000313" key="1">
    <source>
        <dbReference type="EMBL" id="OMJ13170.1"/>
    </source>
</evidence>
<comment type="caution">
    <text evidence="1">The sequence shown here is derived from an EMBL/GenBank/DDBJ whole genome shotgun (WGS) entry which is preliminary data.</text>
</comment>
<proteinExistence type="predicted"/>
<protein>
    <submittedName>
        <fullName evidence="1">Uncharacterized protein</fullName>
    </submittedName>
</protein>
<accession>A0A1R1XEV8</accession>